<proteinExistence type="predicted"/>
<evidence type="ECO:0000313" key="1">
    <source>
        <dbReference type="EMBL" id="MDR5588461.1"/>
    </source>
</evidence>
<dbReference type="EMBL" id="JAVJAN010000039">
    <property type="protein sequence ID" value="MDR5588461.1"/>
    <property type="molecule type" value="Genomic_DNA"/>
</dbReference>
<accession>A0ABU1EJ85</accession>
<sequence length="317" mass="37381">MYNNNSNWKYTSYEYKTIILEMNTIDRIAINKNYIAIYFSSGFDVRKENKNNSYNVSMHTGEAVLYLYYAKVNFDSNNVFKNICIKTVTPDIKLNEHNTYKVYDIVYNLDINIITILGIYGEELIDSQLSFKCSGIEFCWNEFKCKSWFENKNNMLINERVLLNGNIHEKVQIMLSMAGLYEGRNVDISKIEKFYKKNGTELFLAAREFYEKYYGLATKWYLDVEDGIKYPCYSADFEFKIYPHFFRKDELKVKKVANENILLVGTVGYYYPLEIYIGRSGKLYTGNGYKTLIYSSLEEMIEDNLSRKKLESVMIML</sequence>
<dbReference type="Pfam" id="PF14433">
    <property type="entry name" value="SUKH-3"/>
    <property type="match status" value="1"/>
</dbReference>
<reference evidence="1 2" key="1">
    <citation type="submission" date="2023-09" db="EMBL/GenBank/DDBJ databases">
        <authorList>
            <person name="Zhai L."/>
        </authorList>
    </citation>
    <scope>NUCLEOTIDE SEQUENCE [LARGE SCALE GENOMIC DNA]</scope>
    <source>
        <strain evidence="1 2">5 N-1</strain>
    </source>
</reference>
<dbReference type="Proteomes" id="UP001256646">
    <property type="component" value="Unassembled WGS sequence"/>
</dbReference>
<organism evidence="1 2">
    <name type="scientific">Clostridium aquiflavi</name>
    <dbReference type="NCBI Taxonomy" id="3073603"/>
    <lineage>
        <taxon>Bacteria</taxon>
        <taxon>Bacillati</taxon>
        <taxon>Bacillota</taxon>
        <taxon>Clostridia</taxon>
        <taxon>Eubacteriales</taxon>
        <taxon>Clostridiaceae</taxon>
        <taxon>Clostridium</taxon>
    </lineage>
</organism>
<gene>
    <name evidence="1" type="ORF">RGC78_13375</name>
</gene>
<dbReference type="RefSeq" id="WP_309556800.1">
    <property type="nucleotide sequence ID" value="NZ_JAVJAN010000039.1"/>
</dbReference>
<keyword evidence="2" id="KW-1185">Reference proteome</keyword>
<protein>
    <submittedName>
        <fullName evidence="1">SUKH-3 domain-containing protein</fullName>
    </submittedName>
</protein>
<evidence type="ECO:0000313" key="2">
    <source>
        <dbReference type="Proteomes" id="UP001256646"/>
    </source>
</evidence>
<name>A0ABU1EJ85_9CLOT</name>
<comment type="caution">
    <text evidence="1">The sequence shown here is derived from an EMBL/GenBank/DDBJ whole genome shotgun (WGS) entry which is preliminary data.</text>
</comment>
<dbReference type="InterPro" id="IPR025850">
    <property type="entry name" value="SUKH-3"/>
</dbReference>